<accession>A0A383RK70</accession>
<dbReference type="AlphaFoldDB" id="A0A383RK70"/>
<organism evidence="1 2">
    <name type="scientific">Paenibacillus alvei</name>
    <name type="common">Bacillus alvei</name>
    <dbReference type="NCBI Taxonomy" id="44250"/>
    <lineage>
        <taxon>Bacteria</taxon>
        <taxon>Bacillati</taxon>
        <taxon>Bacillota</taxon>
        <taxon>Bacilli</taxon>
        <taxon>Bacillales</taxon>
        <taxon>Paenibacillaceae</taxon>
        <taxon>Paenibacillus</taxon>
    </lineage>
</organism>
<protein>
    <submittedName>
        <fullName evidence="1">Uncharacterized protein</fullName>
    </submittedName>
</protein>
<proteinExistence type="predicted"/>
<evidence type="ECO:0000313" key="2">
    <source>
        <dbReference type="Proteomes" id="UP000304148"/>
    </source>
</evidence>
<reference evidence="2" key="1">
    <citation type="submission" date="2018-08" db="EMBL/GenBank/DDBJ databases">
        <authorList>
            <person name="Chevrot R."/>
        </authorList>
    </citation>
    <scope>NUCLEOTIDE SEQUENCE [LARGE SCALE GENOMIC DNA]</scope>
</reference>
<evidence type="ECO:0000313" key="1">
    <source>
        <dbReference type="EMBL" id="SYX86992.1"/>
    </source>
</evidence>
<name>A0A383RK70_PAEAL</name>
<dbReference type="Proteomes" id="UP000304148">
    <property type="component" value="Chromosome"/>
</dbReference>
<gene>
    <name evidence="1" type="ORF">PBLR_15418</name>
</gene>
<sequence>MVSIESAIRLCAGVIIVPQLALKQTYILFKVFLKKCLRYYCGRDILYESPLRDAVNESERGDKPKRWVEDCSLKTEQRATFVNEVAIPRQKI</sequence>
<dbReference type="EMBL" id="LS992241">
    <property type="protein sequence ID" value="SYX86992.1"/>
    <property type="molecule type" value="Genomic_DNA"/>
</dbReference>